<dbReference type="InterPro" id="IPR009731">
    <property type="entry name" value="P-like"/>
</dbReference>
<evidence type="ECO:0000313" key="2">
    <source>
        <dbReference type="Proteomes" id="UP000585327"/>
    </source>
</evidence>
<name>A0A838YY98_9GAMM</name>
<dbReference type="EMBL" id="JACETM010000047">
    <property type="protein sequence ID" value="MBA4724335.1"/>
    <property type="molecule type" value="Genomic_DNA"/>
</dbReference>
<gene>
    <name evidence="1" type="ORF">H2021_03855</name>
</gene>
<sequence>MKKAKTILNQGLSKKSLKKEKRINPGQRNLTLNKKEFIDAIDALFLKLELAYHYQFYKVFGTDQRLSEGKKLWASSLKKFSAQVILDATDAVVESQPYLPTLTDLIKACNDISSIDGFPSVEEAYIEARKSYSPRQEYKWSHPIVYFSGKKIGWNLMDEKDSKELFHAFSKIYSKLKEDALSGSDFSLPKLKNDEEMLTPLNPSLLEKLRKKHNI</sequence>
<organism evidence="1 2">
    <name type="scientific">SAR86 cluster bacterium</name>
    <dbReference type="NCBI Taxonomy" id="2030880"/>
    <lineage>
        <taxon>Bacteria</taxon>
        <taxon>Pseudomonadati</taxon>
        <taxon>Pseudomonadota</taxon>
        <taxon>Gammaproteobacteria</taxon>
        <taxon>SAR86 cluster</taxon>
    </lineage>
</organism>
<reference evidence="1 2" key="1">
    <citation type="submission" date="2020-06" db="EMBL/GenBank/DDBJ databases">
        <title>Dysbiosis in marine aquaculture revealed through microbiome analysis: reverse ecology for environmental sustainability.</title>
        <authorList>
            <person name="Haro-Moreno J.M."/>
            <person name="Coutinho F.H."/>
            <person name="Zaragoza-Solas A."/>
            <person name="Picazo A."/>
            <person name="Almagro-Moreno S."/>
            <person name="Lopez-Perez M."/>
        </authorList>
    </citation>
    <scope>NUCLEOTIDE SEQUENCE [LARGE SCALE GENOMIC DNA]</scope>
    <source>
        <strain evidence="1">MCMED-G42</strain>
    </source>
</reference>
<proteinExistence type="predicted"/>
<dbReference type="Pfam" id="PF06992">
    <property type="entry name" value="Phage_lambda_P"/>
    <property type="match status" value="1"/>
</dbReference>
<dbReference type="Proteomes" id="UP000585327">
    <property type="component" value="Unassembled WGS sequence"/>
</dbReference>
<accession>A0A838YY98</accession>
<evidence type="ECO:0008006" key="3">
    <source>
        <dbReference type="Google" id="ProtNLM"/>
    </source>
</evidence>
<comment type="caution">
    <text evidence="1">The sequence shown here is derived from an EMBL/GenBank/DDBJ whole genome shotgun (WGS) entry which is preliminary data.</text>
</comment>
<protein>
    <recommendedName>
        <fullName evidence="3">Replicative helicase inhibitor G39P N-terminal domain-containing protein</fullName>
    </recommendedName>
</protein>
<dbReference type="GO" id="GO:0006270">
    <property type="term" value="P:DNA replication initiation"/>
    <property type="evidence" value="ECO:0007669"/>
    <property type="project" value="InterPro"/>
</dbReference>
<evidence type="ECO:0000313" key="1">
    <source>
        <dbReference type="EMBL" id="MBA4724335.1"/>
    </source>
</evidence>
<dbReference type="AlphaFoldDB" id="A0A838YY98"/>